<sequence>MSLCFSNLICLLKDHRVCQMHMHPQHHKYQLEHMEKEGYIQLLLLHQCKSL</sequence>
<organism evidence="1">
    <name type="scientific">Glycine max</name>
    <name type="common">Soybean</name>
    <name type="synonym">Glycine hispida</name>
    <dbReference type="NCBI Taxonomy" id="3847"/>
    <lineage>
        <taxon>Eukaryota</taxon>
        <taxon>Viridiplantae</taxon>
        <taxon>Streptophyta</taxon>
        <taxon>Embryophyta</taxon>
        <taxon>Tracheophyta</taxon>
        <taxon>Spermatophyta</taxon>
        <taxon>Magnoliopsida</taxon>
        <taxon>eudicotyledons</taxon>
        <taxon>Gunneridae</taxon>
        <taxon>Pentapetalae</taxon>
        <taxon>rosids</taxon>
        <taxon>fabids</taxon>
        <taxon>Fabales</taxon>
        <taxon>Fabaceae</taxon>
        <taxon>Papilionoideae</taxon>
        <taxon>50 kb inversion clade</taxon>
        <taxon>NPAAA clade</taxon>
        <taxon>indigoferoid/millettioid clade</taxon>
        <taxon>Phaseoleae</taxon>
        <taxon>Glycine</taxon>
        <taxon>Glycine subgen. Soja</taxon>
    </lineage>
</organism>
<evidence type="ECO:0000313" key="1">
    <source>
        <dbReference type="EMBL" id="ACU20348.1"/>
    </source>
</evidence>
<dbReference type="EMBL" id="BT096122">
    <property type="protein sequence ID" value="ACU20348.1"/>
    <property type="molecule type" value="mRNA"/>
</dbReference>
<protein>
    <submittedName>
        <fullName evidence="1">Uncharacterized protein</fullName>
    </submittedName>
</protein>
<proteinExistence type="evidence at transcript level"/>
<dbReference type="AlphaFoldDB" id="C6TEU6"/>
<name>C6TEU6_SOYBN</name>
<reference evidence="1" key="1">
    <citation type="submission" date="2009-08" db="EMBL/GenBank/DDBJ databases">
        <authorList>
            <person name="Cheung F."/>
            <person name="Xiao Y."/>
            <person name="Chan A."/>
            <person name="Moskal W."/>
            <person name="Town C.D."/>
        </authorList>
    </citation>
    <scope>NUCLEOTIDE SEQUENCE</scope>
</reference>
<accession>C6TEU6</accession>